<feature type="domain" description="Kringle" evidence="4">
    <location>
        <begin position="187"/>
        <end position="279"/>
    </location>
</feature>
<evidence type="ECO:0000313" key="5">
    <source>
        <dbReference type="EMBL" id="CAD7248854.1"/>
    </source>
</evidence>
<comment type="caution">
    <text evidence="3">Lacks conserved residue(s) required for the propagation of feature annotation.</text>
</comment>
<name>A0A7R8XMA3_9CRUS</name>
<dbReference type="PANTHER" id="PTHR24261">
    <property type="entry name" value="PLASMINOGEN-RELATED"/>
    <property type="match status" value="1"/>
</dbReference>
<evidence type="ECO:0000256" key="2">
    <source>
        <dbReference type="ARBA" id="ARBA00023157"/>
    </source>
</evidence>
<feature type="disulfide bond" evidence="3">
    <location>
        <begin position="251"/>
        <end position="274"/>
    </location>
</feature>
<dbReference type="Gene3D" id="2.40.20.10">
    <property type="entry name" value="Plasminogen Kringle 4"/>
    <property type="match status" value="3"/>
</dbReference>
<protein>
    <recommendedName>
        <fullName evidence="4">Kringle domain-containing protein</fullName>
    </recommendedName>
</protein>
<keyword evidence="1 3" id="KW-0420">Kringle</keyword>
<evidence type="ECO:0000259" key="4">
    <source>
        <dbReference type="PROSITE" id="PS50070"/>
    </source>
</evidence>
<feature type="disulfide bond" evidence="3">
    <location>
        <begin position="131"/>
        <end position="154"/>
    </location>
</feature>
<dbReference type="Pfam" id="PF00051">
    <property type="entry name" value="Kringle"/>
    <property type="match status" value="2"/>
</dbReference>
<dbReference type="InterPro" id="IPR050759">
    <property type="entry name" value="Serine_protease_kringle"/>
</dbReference>
<sequence>MACLPWDSNPYGVPWDFFPREKHPSVAMFLNSMTSMAGFQAGHNHCRNPGLYRERPWCFVADADRKWEYCDIPLCQDLNPPECKRTGRGTEYVGKVNVTMNGIQCLPWLMGMIEDNDIILYDEVDGGHAFCRNYFSFPFGPACFATLGGDLSPCDVPFCPTVDGGKCDIRVRGDCVPPIECKTDAVGRSYMGTKNVTRMGDKCSPWLSGLSQLLAEVVADYLEDIQGGIKLSDVLNRIFTLDGLYPTHNFCRNWNNDEGGPWCYKSAAMERDYCDIPICSSNDP</sequence>
<dbReference type="EMBL" id="LR901542">
    <property type="protein sequence ID" value="CAD7248854.1"/>
    <property type="molecule type" value="Genomic_DNA"/>
</dbReference>
<proteinExistence type="predicted"/>
<evidence type="ECO:0000313" key="6">
    <source>
        <dbReference type="Proteomes" id="UP000677054"/>
    </source>
</evidence>
<keyword evidence="2 3" id="KW-1015">Disulfide bond</keyword>
<dbReference type="PROSITE" id="PS50070">
    <property type="entry name" value="KRINGLE_2"/>
    <property type="match status" value="3"/>
</dbReference>
<evidence type="ECO:0000256" key="1">
    <source>
        <dbReference type="ARBA" id="ARBA00022572"/>
    </source>
</evidence>
<dbReference type="InterPro" id="IPR000001">
    <property type="entry name" value="Kringle"/>
</dbReference>
<reference evidence="5" key="1">
    <citation type="submission" date="2020-11" db="EMBL/GenBank/DDBJ databases">
        <authorList>
            <person name="Tran Van P."/>
        </authorList>
    </citation>
    <scope>NUCLEOTIDE SEQUENCE</scope>
</reference>
<feature type="domain" description="Kringle" evidence="4">
    <location>
        <begin position="1"/>
        <end position="75"/>
    </location>
</feature>
<keyword evidence="6" id="KW-1185">Reference proteome</keyword>
<dbReference type="EMBL" id="CAJPEV010002025">
    <property type="protein sequence ID" value="CAG0895359.1"/>
    <property type="molecule type" value="Genomic_DNA"/>
</dbReference>
<gene>
    <name evidence="5" type="ORF">DSTB1V02_LOCUS8661</name>
</gene>
<dbReference type="InterPro" id="IPR018056">
    <property type="entry name" value="Kringle_CS"/>
</dbReference>
<dbReference type="InterPro" id="IPR038178">
    <property type="entry name" value="Kringle_sf"/>
</dbReference>
<dbReference type="SUPFAM" id="SSF57440">
    <property type="entry name" value="Kringle-like"/>
    <property type="match status" value="3"/>
</dbReference>
<feature type="domain" description="Kringle" evidence="4">
    <location>
        <begin position="87"/>
        <end position="159"/>
    </location>
</feature>
<accession>A0A7R8XMA3</accession>
<dbReference type="SMART" id="SM00130">
    <property type="entry name" value="KR"/>
    <property type="match status" value="3"/>
</dbReference>
<dbReference type="Proteomes" id="UP000677054">
    <property type="component" value="Unassembled WGS sequence"/>
</dbReference>
<dbReference type="InterPro" id="IPR013806">
    <property type="entry name" value="Kringle-like"/>
</dbReference>
<evidence type="ECO:0000256" key="3">
    <source>
        <dbReference type="PROSITE-ProRule" id="PRU00121"/>
    </source>
</evidence>
<organism evidence="5">
    <name type="scientific">Darwinula stevensoni</name>
    <dbReference type="NCBI Taxonomy" id="69355"/>
    <lineage>
        <taxon>Eukaryota</taxon>
        <taxon>Metazoa</taxon>
        <taxon>Ecdysozoa</taxon>
        <taxon>Arthropoda</taxon>
        <taxon>Crustacea</taxon>
        <taxon>Oligostraca</taxon>
        <taxon>Ostracoda</taxon>
        <taxon>Podocopa</taxon>
        <taxon>Podocopida</taxon>
        <taxon>Darwinulocopina</taxon>
        <taxon>Darwinuloidea</taxon>
        <taxon>Darwinulidae</taxon>
        <taxon>Darwinula</taxon>
    </lineage>
</organism>
<dbReference type="OrthoDB" id="1915767at2759"/>
<dbReference type="PANTHER" id="PTHR24261:SF7">
    <property type="entry name" value="KRINGLE DOMAIN-CONTAINING PROTEIN"/>
    <property type="match status" value="1"/>
</dbReference>
<dbReference type="PROSITE" id="PS00021">
    <property type="entry name" value="KRINGLE_1"/>
    <property type="match status" value="1"/>
</dbReference>
<dbReference type="AlphaFoldDB" id="A0A7R8XMA3"/>